<protein>
    <submittedName>
        <fullName evidence="1 2">Uncharacterized protein</fullName>
    </submittedName>
</protein>
<keyword evidence="3" id="KW-1185">Reference proteome</keyword>
<dbReference type="OMA" id="PWCAFRA"/>
<dbReference type="HOGENOM" id="CLU_073720_1_0_1"/>
<dbReference type="AlphaFoldDB" id="L1J0I1"/>
<dbReference type="EMBL" id="JH993019">
    <property type="protein sequence ID" value="EKX42016.1"/>
    <property type="molecule type" value="Genomic_DNA"/>
</dbReference>
<reference evidence="2" key="3">
    <citation type="submission" date="2016-03" db="UniProtKB">
        <authorList>
            <consortium name="EnsemblProtists"/>
        </authorList>
    </citation>
    <scope>IDENTIFICATION</scope>
</reference>
<dbReference type="OrthoDB" id="409189at2759"/>
<dbReference type="GeneID" id="17298734"/>
<dbReference type="RefSeq" id="XP_005828996.1">
    <property type="nucleotide sequence ID" value="XM_005828939.1"/>
</dbReference>
<dbReference type="PaxDb" id="55529-EKX42016"/>
<evidence type="ECO:0000313" key="1">
    <source>
        <dbReference type="EMBL" id="EKX42016.1"/>
    </source>
</evidence>
<evidence type="ECO:0000313" key="3">
    <source>
        <dbReference type="Proteomes" id="UP000011087"/>
    </source>
</evidence>
<dbReference type="Proteomes" id="UP000011087">
    <property type="component" value="Unassembled WGS sequence"/>
</dbReference>
<sequence length="230" mass="26427">MSRLAQLERLLKAQGLDLLHAFRVRWYDDLVEKENLPVRRLSSFGEGYKVGILIGNSKSLWTSFVRALKEDAELRANKDPLDTYTQSRVKDAVEEVYHDRKQELFWSCDYGDRLVAMQRIAEVVLLEGVESEFDDLPAAPPPPLPCPVSMEELAAAKEAIDSALSMSDQTKLREELHGESKDETSASWRHWLRVRETVKLGQEFRYSDDQAEYHYTKNRLVLERAIGGLD</sequence>
<reference evidence="3" key="2">
    <citation type="submission" date="2012-11" db="EMBL/GenBank/DDBJ databases">
        <authorList>
            <person name="Kuo A."/>
            <person name="Curtis B.A."/>
            <person name="Tanifuji G."/>
            <person name="Burki F."/>
            <person name="Gruber A."/>
            <person name="Irimia M."/>
            <person name="Maruyama S."/>
            <person name="Arias M.C."/>
            <person name="Ball S.G."/>
            <person name="Gile G.H."/>
            <person name="Hirakawa Y."/>
            <person name="Hopkins J.F."/>
            <person name="Rensing S.A."/>
            <person name="Schmutz J."/>
            <person name="Symeonidi A."/>
            <person name="Elias M."/>
            <person name="Eveleigh R.J."/>
            <person name="Herman E.K."/>
            <person name="Klute M.J."/>
            <person name="Nakayama T."/>
            <person name="Obornik M."/>
            <person name="Reyes-Prieto A."/>
            <person name="Armbrust E.V."/>
            <person name="Aves S.J."/>
            <person name="Beiko R.G."/>
            <person name="Coutinho P."/>
            <person name="Dacks J.B."/>
            <person name="Durnford D.G."/>
            <person name="Fast N.M."/>
            <person name="Green B.R."/>
            <person name="Grisdale C."/>
            <person name="Hempe F."/>
            <person name="Henrissat B."/>
            <person name="Hoppner M.P."/>
            <person name="Ishida K.-I."/>
            <person name="Kim E."/>
            <person name="Koreny L."/>
            <person name="Kroth P.G."/>
            <person name="Liu Y."/>
            <person name="Malik S.-B."/>
            <person name="Maier U.G."/>
            <person name="McRose D."/>
            <person name="Mock T."/>
            <person name="Neilson J.A."/>
            <person name="Onodera N.T."/>
            <person name="Poole A.M."/>
            <person name="Pritham E.J."/>
            <person name="Richards T.A."/>
            <person name="Rocap G."/>
            <person name="Roy S.W."/>
            <person name="Sarai C."/>
            <person name="Schaack S."/>
            <person name="Shirato S."/>
            <person name="Slamovits C.H."/>
            <person name="Spencer D.F."/>
            <person name="Suzuki S."/>
            <person name="Worden A.Z."/>
            <person name="Zauner S."/>
            <person name="Barry K."/>
            <person name="Bell C."/>
            <person name="Bharti A.K."/>
            <person name="Crow J.A."/>
            <person name="Grimwood J."/>
            <person name="Kramer R."/>
            <person name="Lindquist E."/>
            <person name="Lucas S."/>
            <person name="Salamov A."/>
            <person name="McFadden G.I."/>
            <person name="Lane C.E."/>
            <person name="Keeling P.J."/>
            <person name="Gray M.W."/>
            <person name="Grigoriev I.V."/>
            <person name="Archibald J.M."/>
        </authorList>
    </citation>
    <scope>NUCLEOTIDE SEQUENCE</scope>
    <source>
        <strain evidence="3">CCMP2712</strain>
    </source>
</reference>
<accession>L1J0I1</accession>
<proteinExistence type="predicted"/>
<dbReference type="KEGG" id="gtt:GUITHDRAFT_111871"/>
<gene>
    <name evidence="1" type="ORF">GUITHDRAFT_111871</name>
</gene>
<organism evidence="1">
    <name type="scientific">Guillardia theta (strain CCMP2712)</name>
    <name type="common">Cryptophyte</name>
    <dbReference type="NCBI Taxonomy" id="905079"/>
    <lineage>
        <taxon>Eukaryota</taxon>
        <taxon>Cryptophyceae</taxon>
        <taxon>Pyrenomonadales</taxon>
        <taxon>Geminigeraceae</taxon>
        <taxon>Guillardia</taxon>
    </lineage>
</organism>
<reference evidence="1 3" key="1">
    <citation type="journal article" date="2012" name="Nature">
        <title>Algal genomes reveal evolutionary mosaicism and the fate of nucleomorphs.</title>
        <authorList>
            <consortium name="DOE Joint Genome Institute"/>
            <person name="Curtis B.A."/>
            <person name="Tanifuji G."/>
            <person name="Burki F."/>
            <person name="Gruber A."/>
            <person name="Irimia M."/>
            <person name="Maruyama S."/>
            <person name="Arias M.C."/>
            <person name="Ball S.G."/>
            <person name="Gile G.H."/>
            <person name="Hirakawa Y."/>
            <person name="Hopkins J.F."/>
            <person name="Kuo A."/>
            <person name="Rensing S.A."/>
            <person name="Schmutz J."/>
            <person name="Symeonidi A."/>
            <person name="Elias M."/>
            <person name="Eveleigh R.J."/>
            <person name="Herman E.K."/>
            <person name="Klute M.J."/>
            <person name="Nakayama T."/>
            <person name="Obornik M."/>
            <person name="Reyes-Prieto A."/>
            <person name="Armbrust E.V."/>
            <person name="Aves S.J."/>
            <person name="Beiko R.G."/>
            <person name="Coutinho P."/>
            <person name="Dacks J.B."/>
            <person name="Durnford D.G."/>
            <person name="Fast N.M."/>
            <person name="Green B.R."/>
            <person name="Grisdale C.J."/>
            <person name="Hempel F."/>
            <person name="Henrissat B."/>
            <person name="Hoppner M.P."/>
            <person name="Ishida K."/>
            <person name="Kim E."/>
            <person name="Koreny L."/>
            <person name="Kroth P.G."/>
            <person name="Liu Y."/>
            <person name="Malik S.B."/>
            <person name="Maier U.G."/>
            <person name="McRose D."/>
            <person name="Mock T."/>
            <person name="Neilson J.A."/>
            <person name="Onodera N.T."/>
            <person name="Poole A.M."/>
            <person name="Pritham E.J."/>
            <person name="Richards T.A."/>
            <person name="Rocap G."/>
            <person name="Roy S.W."/>
            <person name="Sarai C."/>
            <person name="Schaack S."/>
            <person name="Shirato S."/>
            <person name="Slamovits C.H."/>
            <person name="Spencer D.F."/>
            <person name="Suzuki S."/>
            <person name="Worden A.Z."/>
            <person name="Zauner S."/>
            <person name="Barry K."/>
            <person name="Bell C."/>
            <person name="Bharti A.K."/>
            <person name="Crow J.A."/>
            <person name="Grimwood J."/>
            <person name="Kramer R."/>
            <person name="Lindquist E."/>
            <person name="Lucas S."/>
            <person name="Salamov A."/>
            <person name="McFadden G.I."/>
            <person name="Lane C.E."/>
            <person name="Keeling P.J."/>
            <person name="Gray M.W."/>
            <person name="Grigoriev I.V."/>
            <person name="Archibald J.M."/>
        </authorList>
    </citation>
    <scope>NUCLEOTIDE SEQUENCE</scope>
    <source>
        <strain evidence="1 3">CCMP2712</strain>
    </source>
</reference>
<evidence type="ECO:0000313" key="2">
    <source>
        <dbReference type="EnsemblProtists" id="EKX42016"/>
    </source>
</evidence>
<dbReference type="EnsemblProtists" id="EKX42016">
    <property type="protein sequence ID" value="EKX42016"/>
    <property type="gene ID" value="GUITHDRAFT_111871"/>
</dbReference>
<name>L1J0I1_GUITC</name>